<feature type="domain" description="HTH cro/C1-type" evidence="1">
    <location>
        <begin position="105"/>
        <end position="137"/>
    </location>
</feature>
<dbReference type="InterPro" id="IPR039060">
    <property type="entry name" value="Antitox_HigA"/>
</dbReference>
<dbReference type="PANTHER" id="PTHR40455">
    <property type="entry name" value="ANTITOXIN HIGA"/>
    <property type="match status" value="1"/>
</dbReference>
<dbReference type="GO" id="GO:0006355">
    <property type="term" value="P:regulation of DNA-templated transcription"/>
    <property type="evidence" value="ECO:0007669"/>
    <property type="project" value="InterPro"/>
</dbReference>
<comment type="caution">
    <text evidence="2">The sequence shown here is derived from an EMBL/GenBank/DDBJ whole genome shotgun (WGS) entry which is preliminary data.</text>
</comment>
<gene>
    <name evidence="2" type="ORF">H735_30220</name>
</gene>
<dbReference type="Proteomes" id="UP000031586">
    <property type="component" value="Unassembled WGS sequence"/>
</dbReference>
<evidence type="ECO:0000259" key="1">
    <source>
        <dbReference type="PROSITE" id="PS50943"/>
    </source>
</evidence>
<evidence type="ECO:0000313" key="3">
    <source>
        <dbReference type="Proteomes" id="UP000031586"/>
    </source>
</evidence>
<name>A0A0C1V4I2_9VIBR</name>
<accession>A0A0C1V4I2</accession>
<dbReference type="EMBL" id="JPRD01000097">
    <property type="protein sequence ID" value="KIF44663.1"/>
    <property type="molecule type" value="Genomic_DNA"/>
</dbReference>
<organism evidence="2 3">
    <name type="scientific">Vibrio owensii CAIM 1854 = LMG 25443</name>
    <dbReference type="NCBI Taxonomy" id="1229493"/>
    <lineage>
        <taxon>Bacteria</taxon>
        <taxon>Pseudomonadati</taxon>
        <taxon>Pseudomonadota</taxon>
        <taxon>Gammaproteobacteria</taxon>
        <taxon>Vibrionales</taxon>
        <taxon>Vibrionaceae</taxon>
        <taxon>Vibrio</taxon>
    </lineage>
</organism>
<evidence type="ECO:0000313" key="2">
    <source>
        <dbReference type="EMBL" id="KIF44663.1"/>
    </source>
</evidence>
<proteinExistence type="predicted"/>
<dbReference type="RefSeq" id="WP_020196148.1">
    <property type="nucleotide sequence ID" value="NZ_BAOH01000041.1"/>
</dbReference>
<dbReference type="PATRIC" id="fig|1229493.5.peg.6152"/>
<dbReference type="PANTHER" id="PTHR40455:SF1">
    <property type="entry name" value="ANTITOXIN HIGA"/>
    <property type="match status" value="1"/>
</dbReference>
<dbReference type="AlphaFoldDB" id="A0A0C1V4I2"/>
<dbReference type="Pfam" id="PF01381">
    <property type="entry name" value="HTH_3"/>
    <property type="match status" value="1"/>
</dbReference>
<protein>
    <recommendedName>
        <fullName evidence="1">HTH cro/C1-type domain-containing protein</fullName>
    </recommendedName>
</protein>
<reference evidence="2 3" key="1">
    <citation type="submission" date="2014-07" db="EMBL/GenBank/DDBJ databases">
        <title>Unique and conserved regions in Vibrio harveyi and related species in comparison with the shrimp pathogen Vibrio harveyi CAIM 1792.</title>
        <authorList>
            <person name="Espinoza-Valles I."/>
            <person name="Vora G."/>
            <person name="Leekitcharoenphon P."/>
            <person name="Ussery D."/>
            <person name="Hoj L."/>
            <person name="Gomez-Gil B."/>
        </authorList>
    </citation>
    <scope>NUCLEOTIDE SEQUENCE [LARGE SCALE GENOMIC DNA]</scope>
    <source>
        <strain evidence="3">CAIM 1854 / LMG 25443</strain>
    </source>
</reference>
<dbReference type="PROSITE" id="PS50943">
    <property type="entry name" value="HTH_CROC1"/>
    <property type="match status" value="1"/>
</dbReference>
<dbReference type="InterPro" id="IPR001387">
    <property type="entry name" value="Cro/C1-type_HTH"/>
</dbReference>
<dbReference type="GO" id="GO:0001046">
    <property type="term" value="F:core promoter sequence-specific DNA binding"/>
    <property type="evidence" value="ECO:0007669"/>
    <property type="project" value="TreeGrafter"/>
</dbReference>
<sequence>MNIARMKALSNQMIEVMPWINGIETSDEYEQLISLMDELVEDYENNHVIIDLLSPVIEKYETEADEFKEFNYIIDNLEPGLAMLKVIIDQNDMKLSDFKNEIGAKSTVSMILNGSRSLTLRHIRALSERFNIPPYMFV</sequence>